<evidence type="ECO:0000256" key="7">
    <source>
        <dbReference type="ARBA" id="ARBA00023239"/>
    </source>
</evidence>
<dbReference type="CDD" id="cd16841">
    <property type="entry name" value="RraA_family"/>
    <property type="match status" value="1"/>
</dbReference>
<organism evidence="10 11">
    <name type="scientific">Hyphococcus luteus</name>
    <dbReference type="NCBI Taxonomy" id="2058213"/>
    <lineage>
        <taxon>Bacteria</taxon>
        <taxon>Pseudomonadati</taxon>
        <taxon>Pseudomonadota</taxon>
        <taxon>Alphaproteobacteria</taxon>
        <taxon>Parvularculales</taxon>
        <taxon>Parvularculaceae</taxon>
        <taxon>Hyphococcus</taxon>
    </lineage>
</organism>
<evidence type="ECO:0000256" key="6">
    <source>
        <dbReference type="ARBA" id="ARBA00022842"/>
    </source>
</evidence>
<dbReference type="GO" id="GO:0046872">
    <property type="term" value="F:metal ion binding"/>
    <property type="evidence" value="ECO:0007669"/>
    <property type="project" value="UniProtKB-KW"/>
</dbReference>
<feature type="binding site" evidence="9">
    <location>
        <begin position="94"/>
        <end position="97"/>
    </location>
    <ligand>
        <name>substrate</name>
    </ligand>
</feature>
<dbReference type="PANTHER" id="PTHR33254">
    <property type="entry name" value="4-HYDROXY-4-METHYL-2-OXOGLUTARATE ALDOLASE 3-RELATED"/>
    <property type="match status" value="1"/>
</dbReference>
<dbReference type="OrthoDB" id="9812532at2"/>
<dbReference type="GO" id="GO:0042537">
    <property type="term" value="P:benzene-containing compound metabolic process"/>
    <property type="evidence" value="ECO:0007669"/>
    <property type="project" value="UniProtKB-ARBA"/>
</dbReference>
<feature type="binding site" evidence="9">
    <location>
        <position position="117"/>
    </location>
    <ligand>
        <name>Mg(2+)</name>
        <dbReference type="ChEBI" id="CHEBI:18420"/>
    </ligand>
</feature>
<dbReference type="GO" id="GO:0047443">
    <property type="term" value="F:4-hydroxy-4-methyl-2-oxoglutarate aldolase activity"/>
    <property type="evidence" value="ECO:0007669"/>
    <property type="project" value="UniProtKB-EC"/>
</dbReference>
<evidence type="ECO:0000256" key="9">
    <source>
        <dbReference type="PIRSR" id="PIRSR605493-1"/>
    </source>
</evidence>
<protein>
    <recommendedName>
        <fullName evidence="4">4-hydroxy-4-methyl-2-oxoglutarate aldolase</fullName>
        <ecNumber evidence="4">4.1.3.17</ecNumber>
    </recommendedName>
</protein>
<evidence type="ECO:0000313" key="10">
    <source>
        <dbReference type="EMBL" id="PQA87643.1"/>
    </source>
</evidence>
<comment type="similarity">
    <text evidence="8">Belongs to the LigK/PcmE family.</text>
</comment>
<keyword evidence="7" id="KW-0456">Lyase</keyword>
<dbReference type="NCBIfam" id="TIGR02798">
    <property type="entry name" value="ligK_PcmE"/>
    <property type="match status" value="1"/>
</dbReference>
<dbReference type="FunFam" id="3.50.30.40:FF:000002">
    <property type="entry name" value="4-carboxy-4-hydroxy-2-oxoadipate aldolase/oxaloacetate decarboxylase"/>
    <property type="match status" value="1"/>
</dbReference>
<evidence type="ECO:0000256" key="5">
    <source>
        <dbReference type="ARBA" id="ARBA00022723"/>
    </source>
</evidence>
<dbReference type="AlphaFoldDB" id="A0A2S7K564"/>
<comment type="catalytic activity">
    <reaction evidence="1">
        <text>4-hydroxy-4-methyl-2-oxoglutarate = 2 pyruvate</text>
        <dbReference type="Rhea" id="RHEA:22748"/>
        <dbReference type="ChEBI" id="CHEBI:15361"/>
        <dbReference type="ChEBI" id="CHEBI:58276"/>
        <dbReference type="EC" id="4.1.3.17"/>
    </reaction>
</comment>
<comment type="subunit">
    <text evidence="3">Homohexamer.</text>
</comment>
<evidence type="ECO:0000313" key="11">
    <source>
        <dbReference type="Proteomes" id="UP000239504"/>
    </source>
</evidence>
<evidence type="ECO:0000256" key="4">
    <source>
        <dbReference type="ARBA" id="ARBA00012213"/>
    </source>
</evidence>
<dbReference type="EMBL" id="PJCH01000006">
    <property type="protein sequence ID" value="PQA87643.1"/>
    <property type="molecule type" value="Genomic_DNA"/>
</dbReference>
<gene>
    <name evidence="10" type="primary">ligK</name>
    <name evidence="10" type="ORF">CW354_11240</name>
</gene>
<dbReference type="GO" id="GO:0019336">
    <property type="term" value="P:phenol-containing compound catabolic process"/>
    <property type="evidence" value="ECO:0007669"/>
    <property type="project" value="UniProtKB-ARBA"/>
</dbReference>
<dbReference type="Gene3D" id="3.50.30.40">
    <property type="entry name" value="Ribonuclease E inhibitor RraA/RraA-like"/>
    <property type="match status" value="1"/>
</dbReference>
<dbReference type="Pfam" id="PF03737">
    <property type="entry name" value="RraA-like"/>
    <property type="match status" value="1"/>
</dbReference>
<keyword evidence="6 9" id="KW-0460">Magnesium</keyword>
<dbReference type="InterPro" id="IPR005493">
    <property type="entry name" value="RraA/RraA-like"/>
</dbReference>
<dbReference type="EC" id="4.1.3.17" evidence="4"/>
<accession>A0A2S7K564</accession>
<name>A0A2S7K564_9PROT</name>
<evidence type="ECO:0000256" key="8">
    <source>
        <dbReference type="ARBA" id="ARBA00061585"/>
    </source>
</evidence>
<dbReference type="RefSeq" id="WP_104830181.1">
    <property type="nucleotide sequence ID" value="NZ_PJCH01000006.1"/>
</dbReference>
<comment type="caution">
    <text evidence="10">The sequence shown here is derived from an EMBL/GenBank/DDBJ whole genome shotgun (WGS) entry which is preliminary data.</text>
</comment>
<evidence type="ECO:0000256" key="1">
    <source>
        <dbReference type="ARBA" id="ARBA00001342"/>
    </source>
</evidence>
<dbReference type="InterPro" id="IPR036704">
    <property type="entry name" value="RraA/RraA-like_sf"/>
</dbReference>
<dbReference type="PANTHER" id="PTHR33254:SF16">
    <property type="entry name" value="BLR3842 PROTEIN"/>
    <property type="match status" value="1"/>
</dbReference>
<dbReference type="InterPro" id="IPR014165">
    <property type="entry name" value="LigK_PcmE"/>
</dbReference>
<comment type="cofactor">
    <cofactor evidence="2 9">
        <name>Mg(2+)</name>
        <dbReference type="ChEBI" id="CHEBI:18420"/>
    </cofactor>
</comment>
<evidence type="ECO:0000256" key="2">
    <source>
        <dbReference type="ARBA" id="ARBA00001946"/>
    </source>
</evidence>
<proteinExistence type="inferred from homology"/>
<keyword evidence="5 9" id="KW-0479">Metal-binding</keyword>
<feature type="binding site" evidence="9">
    <location>
        <position position="116"/>
    </location>
    <ligand>
        <name>substrate</name>
    </ligand>
</feature>
<dbReference type="GO" id="GO:0072329">
    <property type="term" value="P:monocarboxylic acid catabolic process"/>
    <property type="evidence" value="ECO:0007669"/>
    <property type="project" value="UniProtKB-ARBA"/>
</dbReference>
<keyword evidence="11" id="KW-1185">Reference proteome</keyword>
<dbReference type="NCBIfam" id="NF006731">
    <property type="entry name" value="PRK09262.1"/>
    <property type="match status" value="1"/>
</dbReference>
<sequence length="229" mass="24850">MSIVVQNIRRPAPAQIERIGRFGVATIHEAQGRTGLMAPYMRPVYSGTRIAGPAVTVTVPPCDNWMIHVAIEECAPGDILVVSPSSDCDDGYFGELLARSLIAHGVKALIINAGVRDTAELKEIAFPVWSKCISAQGTVKETLGAVNMPIVCAGALVKPGDVVIADDDGVCIVDIDRVDEIANLSEAREKKEAQMRRRLCAGEKSLDLFNLREKLKAKEIRYISQKDLP</sequence>
<evidence type="ECO:0000256" key="3">
    <source>
        <dbReference type="ARBA" id="ARBA00011643"/>
    </source>
</evidence>
<dbReference type="Proteomes" id="UP000239504">
    <property type="component" value="Unassembled WGS sequence"/>
</dbReference>
<dbReference type="SUPFAM" id="SSF89562">
    <property type="entry name" value="RraA-like"/>
    <property type="match status" value="1"/>
</dbReference>
<reference evidence="10 11" key="1">
    <citation type="submission" date="2017-12" db="EMBL/GenBank/DDBJ databases">
        <authorList>
            <person name="Hurst M.R.H."/>
        </authorList>
    </citation>
    <scope>NUCLEOTIDE SEQUENCE [LARGE SCALE GENOMIC DNA]</scope>
    <source>
        <strain evidence="10 11">SY-3-19</strain>
    </source>
</reference>